<sequence>MPDQPGRETTLEVIRLCLHDSYGQAKDGLCYWGLHIGFSKDENQL</sequence>
<protein>
    <submittedName>
        <fullName evidence="1">Uncharacterized protein</fullName>
    </submittedName>
</protein>
<comment type="caution">
    <text evidence="1">The sequence shown here is derived from an EMBL/GenBank/DDBJ whole genome shotgun (WGS) entry which is preliminary data.</text>
</comment>
<proteinExistence type="predicted"/>
<dbReference type="AlphaFoldDB" id="A0ABD3C032"/>
<evidence type="ECO:0000313" key="2">
    <source>
        <dbReference type="Proteomes" id="UP001632038"/>
    </source>
</evidence>
<dbReference type="EMBL" id="JAVIJP010000056">
    <property type="protein sequence ID" value="KAL3622882.1"/>
    <property type="molecule type" value="Genomic_DNA"/>
</dbReference>
<reference evidence="2" key="1">
    <citation type="journal article" date="2024" name="IScience">
        <title>Strigolactones Initiate the Formation of Haustorium-like Structures in Castilleja.</title>
        <authorList>
            <person name="Buerger M."/>
            <person name="Peterson D."/>
            <person name="Chory J."/>
        </authorList>
    </citation>
    <scope>NUCLEOTIDE SEQUENCE [LARGE SCALE GENOMIC DNA]</scope>
</reference>
<evidence type="ECO:0000313" key="1">
    <source>
        <dbReference type="EMBL" id="KAL3622882.1"/>
    </source>
</evidence>
<name>A0ABD3C032_9LAMI</name>
<organism evidence="1 2">
    <name type="scientific">Castilleja foliolosa</name>
    <dbReference type="NCBI Taxonomy" id="1961234"/>
    <lineage>
        <taxon>Eukaryota</taxon>
        <taxon>Viridiplantae</taxon>
        <taxon>Streptophyta</taxon>
        <taxon>Embryophyta</taxon>
        <taxon>Tracheophyta</taxon>
        <taxon>Spermatophyta</taxon>
        <taxon>Magnoliopsida</taxon>
        <taxon>eudicotyledons</taxon>
        <taxon>Gunneridae</taxon>
        <taxon>Pentapetalae</taxon>
        <taxon>asterids</taxon>
        <taxon>lamiids</taxon>
        <taxon>Lamiales</taxon>
        <taxon>Orobanchaceae</taxon>
        <taxon>Pedicularideae</taxon>
        <taxon>Castillejinae</taxon>
        <taxon>Castilleja</taxon>
    </lineage>
</organism>
<gene>
    <name evidence="1" type="ORF">CASFOL_033271</name>
</gene>
<keyword evidence="2" id="KW-1185">Reference proteome</keyword>
<dbReference type="Proteomes" id="UP001632038">
    <property type="component" value="Unassembled WGS sequence"/>
</dbReference>
<accession>A0ABD3C032</accession>